<dbReference type="GeneID" id="54981439"/>
<feature type="domain" description="IraD/Gp25-like" evidence="1">
    <location>
        <begin position="19"/>
        <end position="102"/>
    </location>
</feature>
<dbReference type="InterPro" id="IPR007048">
    <property type="entry name" value="IraD/Gp25-like"/>
</dbReference>
<organism evidence="2 3">
    <name type="scientific">Synechococcus phage Bellamy</name>
    <dbReference type="NCBI Taxonomy" id="2023996"/>
    <lineage>
        <taxon>Viruses</taxon>
        <taxon>Duplodnaviria</taxon>
        <taxon>Heunggongvirae</taxon>
        <taxon>Uroviricota</taxon>
        <taxon>Caudoviricetes</taxon>
        <taxon>Pantevenvirales</taxon>
        <taxon>Kyanoviridae</taxon>
        <taxon>Bellamyvirus</taxon>
        <taxon>Bellamyvirus bellamy</taxon>
    </lineage>
</organism>
<protein>
    <submittedName>
        <fullName evidence="2">Baseplate wedge</fullName>
    </submittedName>
</protein>
<name>A0A222YYK6_9CAUD</name>
<dbReference type="Proteomes" id="UP000221247">
    <property type="component" value="Segment"/>
</dbReference>
<keyword evidence="3" id="KW-1185">Reference proteome</keyword>
<sequence>MSFKFNPLNGDLIALKNANAISRSIRNIVFTTPGEKFFNEDFGSDVSRSLFENIDDLTASNIRDQIRRSIINFEERVDLREVVVLPDFDRNAFDVIIRYDIIGADIPPQELQFVLQSNR</sequence>
<proteinExistence type="predicted"/>
<gene>
    <name evidence="2" type="primary">109</name>
    <name evidence="2" type="ORF">PBI_BELLAMY_109</name>
</gene>
<dbReference type="SUPFAM" id="SSF160719">
    <property type="entry name" value="gpW/gp25-like"/>
    <property type="match status" value="1"/>
</dbReference>
<dbReference type="RefSeq" id="YP_009791266.1">
    <property type="nucleotide sequence ID" value="NC_047838.1"/>
</dbReference>
<reference evidence="2 3" key="1">
    <citation type="submission" date="2017-06" db="EMBL/GenBank/DDBJ databases">
        <authorList>
            <person name="Kim H.J."/>
            <person name="Triplett B.A."/>
        </authorList>
    </citation>
    <scope>NUCLEOTIDE SEQUENCE [LARGE SCALE GENOMIC DNA]</scope>
</reference>
<accession>A0A222YYK6</accession>
<dbReference type="Pfam" id="PF04965">
    <property type="entry name" value="GPW_gp25"/>
    <property type="match status" value="1"/>
</dbReference>
<dbReference type="EMBL" id="MF351863">
    <property type="protein sequence ID" value="ASR76154.1"/>
    <property type="molecule type" value="Genomic_DNA"/>
</dbReference>
<evidence type="ECO:0000313" key="2">
    <source>
        <dbReference type="EMBL" id="ASR76154.1"/>
    </source>
</evidence>
<evidence type="ECO:0000259" key="1">
    <source>
        <dbReference type="Pfam" id="PF04965"/>
    </source>
</evidence>
<evidence type="ECO:0000313" key="3">
    <source>
        <dbReference type="Proteomes" id="UP000221247"/>
    </source>
</evidence>
<dbReference type="KEGG" id="vg:54981439"/>
<dbReference type="Gene3D" id="3.10.450.40">
    <property type="match status" value="1"/>
</dbReference>